<evidence type="ECO:0000256" key="3">
    <source>
        <dbReference type="ARBA" id="ARBA00022723"/>
    </source>
</evidence>
<evidence type="ECO:0000256" key="6">
    <source>
        <dbReference type="ARBA" id="ARBA00023033"/>
    </source>
</evidence>
<gene>
    <name evidence="7" type="ORF">OG699_15080</name>
</gene>
<dbReference type="GO" id="GO:0005506">
    <property type="term" value="F:iron ion binding"/>
    <property type="evidence" value="ECO:0007669"/>
    <property type="project" value="InterPro"/>
</dbReference>
<dbReference type="GO" id="GO:0008395">
    <property type="term" value="F:steroid hydroxylase activity"/>
    <property type="evidence" value="ECO:0007669"/>
    <property type="project" value="TreeGrafter"/>
</dbReference>
<dbReference type="AlphaFoldDB" id="A0AAU3HUM0"/>
<dbReference type="CDD" id="cd11033">
    <property type="entry name" value="CYP142-like"/>
    <property type="match status" value="1"/>
</dbReference>
<dbReference type="Gene3D" id="1.10.630.10">
    <property type="entry name" value="Cytochrome P450"/>
    <property type="match status" value="1"/>
</dbReference>
<dbReference type="InterPro" id="IPR036396">
    <property type="entry name" value="Cyt_P450_sf"/>
</dbReference>
<dbReference type="FunFam" id="1.10.630.10:FF:000018">
    <property type="entry name" value="Cytochrome P450 monooxygenase"/>
    <property type="match status" value="1"/>
</dbReference>
<dbReference type="PRINTS" id="PR00359">
    <property type="entry name" value="BP450"/>
</dbReference>
<evidence type="ECO:0000256" key="5">
    <source>
        <dbReference type="ARBA" id="ARBA00023004"/>
    </source>
</evidence>
<keyword evidence="5" id="KW-0408">Iron</keyword>
<organism evidence="7">
    <name type="scientific">Streptomyces sp. NBC_01393</name>
    <dbReference type="NCBI Taxonomy" id="2903851"/>
    <lineage>
        <taxon>Bacteria</taxon>
        <taxon>Bacillati</taxon>
        <taxon>Actinomycetota</taxon>
        <taxon>Actinomycetes</taxon>
        <taxon>Kitasatosporales</taxon>
        <taxon>Streptomycetaceae</taxon>
        <taxon>Streptomyces</taxon>
    </lineage>
</organism>
<dbReference type="PANTHER" id="PTHR46696:SF4">
    <property type="entry name" value="BIOTIN BIOSYNTHESIS CYTOCHROME P450"/>
    <property type="match status" value="1"/>
</dbReference>
<dbReference type="InterPro" id="IPR001128">
    <property type="entry name" value="Cyt_P450"/>
</dbReference>
<reference evidence="7" key="1">
    <citation type="submission" date="2022-10" db="EMBL/GenBank/DDBJ databases">
        <title>The complete genomes of actinobacterial strains from the NBC collection.</title>
        <authorList>
            <person name="Joergensen T.S."/>
            <person name="Alvarez Arevalo M."/>
            <person name="Sterndorff E.B."/>
            <person name="Faurdal D."/>
            <person name="Vuksanovic O."/>
            <person name="Mourched A.-S."/>
            <person name="Charusanti P."/>
            <person name="Shaw S."/>
            <person name="Blin K."/>
            <person name="Weber T."/>
        </authorList>
    </citation>
    <scope>NUCLEOTIDE SEQUENCE</scope>
    <source>
        <strain evidence="7">NBC_01393</strain>
    </source>
</reference>
<keyword evidence="3" id="KW-0479">Metal-binding</keyword>
<dbReference type="GO" id="GO:0036199">
    <property type="term" value="F:cholest-4-en-3-one 26-monooxygenase activity"/>
    <property type="evidence" value="ECO:0007669"/>
    <property type="project" value="TreeGrafter"/>
</dbReference>
<dbReference type="PANTHER" id="PTHR46696">
    <property type="entry name" value="P450, PUTATIVE (EUROFUNG)-RELATED"/>
    <property type="match status" value="1"/>
</dbReference>
<name>A0AAU3HUM0_9ACTN</name>
<evidence type="ECO:0000256" key="2">
    <source>
        <dbReference type="ARBA" id="ARBA00022617"/>
    </source>
</evidence>
<sequence>MSCPALPDGFDFTDPDVLHHRVPLPEFAELRRARPVHWIPQQPGVAGFEDDGYWAVTRHSDVKYVSTHPELFSSFLNTAVIRFNEHIQREQIEVQRLIMLNMDPPEHTRVRQIVQRGFTPRAIRSLEDALRARAGSIVANALAQAAPDGSFDFVTQVACELPLQAIAELIGVPQEDRVKIFDWSNKMVAYDDPEYAITEEIGAESATELISYAMNMAADRKQCPAKDIVSTLVAAEDQGNLATDEFGFFVLLLAVAGNETTRNAITHGMHALLTHPDQWDLYKRERPKTTAEEIVRWATPVVAFQRTATQDTELGGQRIRKGDRVGIFYSSANNDPEVFESPEVFDITRDPNPHLGFGGGGPHFCLGRSLATLEIDLIFNAIADAMPDLSLAGDPRRLRSAWLNGVKELQVRHA</sequence>
<keyword evidence="4" id="KW-0560">Oxidoreductase</keyword>
<dbReference type="SUPFAM" id="SSF48264">
    <property type="entry name" value="Cytochrome P450"/>
    <property type="match status" value="1"/>
</dbReference>
<accession>A0AAU3HUM0</accession>
<keyword evidence="6" id="KW-0503">Monooxygenase</keyword>
<dbReference type="EMBL" id="CP109546">
    <property type="protein sequence ID" value="WTZ09206.1"/>
    <property type="molecule type" value="Genomic_DNA"/>
</dbReference>
<evidence type="ECO:0000313" key="7">
    <source>
        <dbReference type="EMBL" id="WTZ09206.1"/>
    </source>
</evidence>
<evidence type="ECO:0000256" key="4">
    <source>
        <dbReference type="ARBA" id="ARBA00023002"/>
    </source>
</evidence>
<dbReference type="InterPro" id="IPR002397">
    <property type="entry name" value="Cyt_P450_B"/>
</dbReference>
<comment type="similarity">
    <text evidence="1">Belongs to the cytochrome P450 family.</text>
</comment>
<proteinExistence type="inferred from homology"/>
<protein>
    <submittedName>
        <fullName evidence="7">Cytochrome P450</fullName>
    </submittedName>
</protein>
<dbReference type="Pfam" id="PF00067">
    <property type="entry name" value="p450"/>
    <property type="match status" value="1"/>
</dbReference>
<keyword evidence="2" id="KW-0349">Heme</keyword>
<dbReference type="GO" id="GO:0020037">
    <property type="term" value="F:heme binding"/>
    <property type="evidence" value="ECO:0007669"/>
    <property type="project" value="InterPro"/>
</dbReference>
<dbReference type="GO" id="GO:0006707">
    <property type="term" value="P:cholesterol catabolic process"/>
    <property type="evidence" value="ECO:0007669"/>
    <property type="project" value="TreeGrafter"/>
</dbReference>
<evidence type="ECO:0000256" key="1">
    <source>
        <dbReference type="ARBA" id="ARBA00010617"/>
    </source>
</evidence>